<protein>
    <recommendedName>
        <fullName evidence="3">Molybdopterin synthase sulfur carrier subunit</fullName>
    </recommendedName>
</protein>
<keyword evidence="5" id="KW-1185">Reference proteome</keyword>
<dbReference type="GO" id="GO:0000166">
    <property type="term" value="F:nucleotide binding"/>
    <property type="evidence" value="ECO:0007669"/>
    <property type="project" value="UniProtKB-KW"/>
</dbReference>
<accession>A0A4R3UPI2</accession>
<dbReference type="InterPro" id="IPR003749">
    <property type="entry name" value="ThiS/MoaD-like"/>
</dbReference>
<dbReference type="InterPro" id="IPR044672">
    <property type="entry name" value="MOCS2A"/>
</dbReference>
<proteinExistence type="inferred from homology"/>
<dbReference type="RefSeq" id="WP_415840440.1">
    <property type="nucleotide sequence ID" value="NZ_CBCSGL010000020.1"/>
</dbReference>
<evidence type="ECO:0000313" key="4">
    <source>
        <dbReference type="EMBL" id="TCU92198.1"/>
    </source>
</evidence>
<dbReference type="CDD" id="cd00754">
    <property type="entry name" value="Ubl_MoaD"/>
    <property type="match status" value="1"/>
</dbReference>
<evidence type="ECO:0000256" key="3">
    <source>
        <dbReference type="ARBA" id="ARBA00024247"/>
    </source>
</evidence>
<dbReference type="InterPro" id="IPR012675">
    <property type="entry name" value="Beta-grasp_dom_sf"/>
</dbReference>
<name>A0A4R3UPI2_ROSSA</name>
<dbReference type="Gene3D" id="3.10.20.30">
    <property type="match status" value="1"/>
</dbReference>
<gene>
    <name evidence="4" type="ORF">EV671_102364</name>
</gene>
<dbReference type="AlphaFoldDB" id="A0A4R3UPI2"/>
<dbReference type="PANTHER" id="PTHR33359">
    <property type="entry name" value="MOLYBDOPTERIN SYNTHASE SULFUR CARRIER SUBUNIT"/>
    <property type="match status" value="1"/>
</dbReference>
<comment type="caution">
    <text evidence="4">The sequence shown here is derived from an EMBL/GenBank/DDBJ whole genome shotgun (WGS) entry which is preliminary data.</text>
</comment>
<evidence type="ECO:0000256" key="2">
    <source>
        <dbReference type="ARBA" id="ARBA00024200"/>
    </source>
</evidence>
<dbReference type="EMBL" id="SMBU01000023">
    <property type="protein sequence ID" value="TCU92198.1"/>
    <property type="molecule type" value="Genomic_DNA"/>
</dbReference>
<dbReference type="Pfam" id="PF02597">
    <property type="entry name" value="ThiS"/>
    <property type="match status" value="1"/>
</dbReference>
<reference evidence="4 5" key="1">
    <citation type="submission" date="2019-03" db="EMBL/GenBank/DDBJ databases">
        <title>Genomic Encyclopedia of Type Strains, Phase IV (KMG-IV): sequencing the most valuable type-strain genomes for metagenomic binning, comparative biology and taxonomic classification.</title>
        <authorList>
            <person name="Goeker M."/>
        </authorList>
    </citation>
    <scope>NUCLEOTIDE SEQUENCE [LARGE SCALE GENOMIC DNA]</scope>
    <source>
        <strain evidence="4 5">DSM 654</strain>
    </source>
</reference>
<dbReference type="InterPro" id="IPR016155">
    <property type="entry name" value="Mopterin_synth/thiamin_S_b"/>
</dbReference>
<comment type="similarity">
    <text evidence="2">Belongs to the MoaD family.</text>
</comment>
<dbReference type="NCBIfam" id="TIGR01682">
    <property type="entry name" value="moaD"/>
    <property type="match status" value="1"/>
</dbReference>
<dbReference type="GO" id="GO:1990133">
    <property type="term" value="C:molybdopterin adenylyltransferase complex"/>
    <property type="evidence" value="ECO:0007669"/>
    <property type="project" value="TreeGrafter"/>
</dbReference>
<sequence length="85" mass="8774">MTITVRLRFFASLREKLGEGEALALPAGSTVGAAREALQARGGLHAEALARGRAVRAALNQKMAPESAVLADGDELAFFPPVTGG</sequence>
<dbReference type="Proteomes" id="UP000295110">
    <property type="component" value="Unassembled WGS sequence"/>
</dbReference>
<organism evidence="4 5">
    <name type="scientific">Roseateles saccharophilus</name>
    <name type="common">Pseudomonas saccharophila</name>
    <dbReference type="NCBI Taxonomy" id="304"/>
    <lineage>
        <taxon>Bacteria</taxon>
        <taxon>Pseudomonadati</taxon>
        <taxon>Pseudomonadota</taxon>
        <taxon>Betaproteobacteria</taxon>
        <taxon>Burkholderiales</taxon>
        <taxon>Sphaerotilaceae</taxon>
        <taxon>Roseateles</taxon>
    </lineage>
</organism>
<evidence type="ECO:0000313" key="5">
    <source>
        <dbReference type="Proteomes" id="UP000295110"/>
    </source>
</evidence>
<dbReference type="SUPFAM" id="SSF54285">
    <property type="entry name" value="MoaD/ThiS"/>
    <property type="match status" value="1"/>
</dbReference>
<dbReference type="GO" id="GO:0006777">
    <property type="term" value="P:Mo-molybdopterin cofactor biosynthetic process"/>
    <property type="evidence" value="ECO:0007669"/>
    <property type="project" value="InterPro"/>
</dbReference>
<dbReference type="PANTHER" id="PTHR33359:SF1">
    <property type="entry name" value="MOLYBDOPTERIN SYNTHASE SULFUR CARRIER SUBUNIT"/>
    <property type="match status" value="1"/>
</dbReference>
<evidence type="ECO:0000256" key="1">
    <source>
        <dbReference type="ARBA" id="ARBA00022741"/>
    </source>
</evidence>
<keyword evidence="1" id="KW-0547">Nucleotide-binding</keyword>